<evidence type="ECO:0000313" key="2">
    <source>
        <dbReference type="Proteomes" id="UP001153321"/>
    </source>
</evidence>
<sequence>MYNNTTSRCSPGCIQTGACFTETLKNISIQNILIYSLHIQKAVSNVMTYRQRADHARVAVGELVHYAGTLTRFLPQQRTRPRLLYKLRRAVPDNTERLHQ</sequence>
<evidence type="ECO:0000313" key="1">
    <source>
        <dbReference type="EMBL" id="CAH1640054.1"/>
    </source>
</evidence>
<proteinExistence type="predicted"/>
<dbReference type="EMBL" id="LR824551">
    <property type="protein sequence ID" value="CAH1640054.1"/>
    <property type="molecule type" value="Genomic_DNA"/>
</dbReference>
<accession>A0A9P0I743</accession>
<gene>
    <name evidence="1" type="ORF">SPLIT_LOCUS5410</name>
</gene>
<organism evidence="1 2">
    <name type="scientific">Spodoptera littoralis</name>
    <name type="common">Egyptian cotton leafworm</name>
    <dbReference type="NCBI Taxonomy" id="7109"/>
    <lineage>
        <taxon>Eukaryota</taxon>
        <taxon>Metazoa</taxon>
        <taxon>Ecdysozoa</taxon>
        <taxon>Arthropoda</taxon>
        <taxon>Hexapoda</taxon>
        <taxon>Insecta</taxon>
        <taxon>Pterygota</taxon>
        <taxon>Neoptera</taxon>
        <taxon>Endopterygota</taxon>
        <taxon>Lepidoptera</taxon>
        <taxon>Glossata</taxon>
        <taxon>Ditrysia</taxon>
        <taxon>Noctuoidea</taxon>
        <taxon>Noctuidae</taxon>
        <taxon>Amphipyrinae</taxon>
        <taxon>Spodoptera</taxon>
    </lineage>
</organism>
<reference evidence="1" key="1">
    <citation type="submission" date="2022-02" db="EMBL/GenBank/DDBJ databases">
        <authorList>
            <person name="King R."/>
        </authorList>
    </citation>
    <scope>NUCLEOTIDE SEQUENCE</scope>
</reference>
<dbReference type="AlphaFoldDB" id="A0A9P0I743"/>
<dbReference type="Proteomes" id="UP001153321">
    <property type="component" value="Chromosome 20"/>
</dbReference>
<name>A0A9P0I743_SPOLI</name>
<protein>
    <submittedName>
        <fullName evidence="1">Uncharacterized protein</fullName>
    </submittedName>
</protein>
<keyword evidence="2" id="KW-1185">Reference proteome</keyword>